<evidence type="ECO:0000256" key="1">
    <source>
        <dbReference type="ARBA" id="ARBA00005656"/>
    </source>
</evidence>
<dbReference type="Pfam" id="PF01515">
    <property type="entry name" value="PTA_PTB"/>
    <property type="match status" value="2"/>
</dbReference>
<dbReference type="Proteomes" id="UP000199476">
    <property type="component" value="Unassembled WGS sequence"/>
</dbReference>
<dbReference type="InterPro" id="IPR002505">
    <property type="entry name" value="PTA_PTB"/>
</dbReference>
<keyword evidence="2 5" id="KW-0808">Transferase</keyword>
<evidence type="ECO:0000259" key="4">
    <source>
        <dbReference type="Pfam" id="PF01515"/>
    </source>
</evidence>
<comment type="similarity">
    <text evidence="1">Belongs to the phosphate acetyltransferase and butyryltransferase family.</text>
</comment>
<keyword evidence="3" id="KW-0012">Acyltransferase</keyword>
<protein>
    <submittedName>
        <fullName evidence="5">Phosphate butyryltransferase</fullName>
    </submittedName>
</protein>
<name>A0A1G9PKQ7_9FIRM</name>
<dbReference type="STRING" id="321763.SAMN04488692_11345"/>
<feature type="domain" description="Phosphate acetyl/butaryl transferase" evidence="4">
    <location>
        <begin position="92"/>
        <end position="307"/>
    </location>
</feature>
<proteinExistence type="inferred from homology"/>
<dbReference type="InterPro" id="IPR012147">
    <property type="entry name" value="P_Ac_Bu_trans"/>
</dbReference>
<evidence type="ECO:0000256" key="3">
    <source>
        <dbReference type="ARBA" id="ARBA00023315"/>
    </source>
</evidence>
<dbReference type="SUPFAM" id="SSF53659">
    <property type="entry name" value="Isocitrate/Isopropylmalate dehydrogenase-like"/>
    <property type="match status" value="1"/>
</dbReference>
<accession>A0A1G9PKQ7</accession>
<organism evidence="5 6">
    <name type="scientific">Halarsenatibacter silvermanii</name>
    <dbReference type="NCBI Taxonomy" id="321763"/>
    <lineage>
        <taxon>Bacteria</taxon>
        <taxon>Bacillati</taxon>
        <taxon>Bacillota</taxon>
        <taxon>Clostridia</taxon>
        <taxon>Halanaerobiales</taxon>
        <taxon>Halarsenatibacteraceae</taxon>
        <taxon>Halarsenatibacter</taxon>
    </lineage>
</organism>
<evidence type="ECO:0000313" key="6">
    <source>
        <dbReference type="Proteomes" id="UP000199476"/>
    </source>
</evidence>
<evidence type="ECO:0000256" key="2">
    <source>
        <dbReference type="ARBA" id="ARBA00022679"/>
    </source>
</evidence>
<gene>
    <name evidence="5" type="ORF">SAMN04488692_11345</name>
</gene>
<dbReference type="PANTHER" id="PTHR43356:SF2">
    <property type="entry name" value="PHOSPHATE ACETYLTRANSFERASE"/>
    <property type="match status" value="1"/>
</dbReference>
<keyword evidence="6" id="KW-1185">Reference proteome</keyword>
<dbReference type="RefSeq" id="WP_089760527.1">
    <property type="nucleotide sequence ID" value="NZ_FNGO01000013.1"/>
</dbReference>
<dbReference type="Gene3D" id="3.40.718.10">
    <property type="entry name" value="Isopropylmalate Dehydrogenase"/>
    <property type="match status" value="1"/>
</dbReference>
<feature type="domain" description="Phosphate acetyl/butaryl transferase" evidence="4">
    <location>
        <begin position="18"/>
        <end position="91"/>
    </location>
</feature>
<dbReference type="PIRSF" id="PIRSF000428">
    <property type="entry name" value="P_Ac_trans"/>
    <property type="match status" value="1"/>
</dbReference>
<dbReference type="GO" id="GO:0016746">
    <property type="term" value="F:acyltransferase activity"/>
    <property type="evidence" value="ECO:0007669"/>
    <property type="project" value="UniProtKB-KW"/>
</dbReference>
<dbReference type="AlphaFoldDB" id="A0A1G9PKQ7"/>
<dbReference type="NCBIfam" id="NF006045">
    <property type="entry name" value="PRK08190.1"/>
    <property type="match status" value="1"/>
</dbReference>
<dbReference type="EMBL" id="FNGO01000013">
    <property type="protein sequence ID" value="SDL99091.1"/>
    <property type="molecule type" value="Genomic_DNA"/>
</dbReference>
<dbReference type="PANTHER" id="PTHR43356">
    <property type="entry name" value="PHOSPHATE ACETYLTRANSFERASE"/>
    <property type="match status" value="1"/>
</dbReference>
<evidence type="ECO:0000313" key="5">
    <source>
        <dbReference type="EMBL" id="SDL99091.1"/>
    </source>
</evidence>
<dbReference type="InterPro" id="IPR050500">
    <property type="entry name" value="Phos_Acetyltrans/Butyryltrans"/>
</dbReference>
<dbReference type="OrthoDB" id="9774179at2"/>
<reference evidence="5 6" key="1">
    <citation type="submission" date="2016-10" db="EMBL/GenBank/DDBJ databases">
        <authorList>
            <person name="de Groot N.N."/>
        </authorList>
    </citation>
    <scope>NUCLEOTIDE SEQUENCE [LARGE SCALE GENOMIC DNA]</scope>
    <source>
        <strain evidence="5 6">SLAS-1</strain>
    </source>
</reference>
<sequence length="317" mass="33999">MSGNNKSQIRDKMYEDMNELIQEAAEKPAARMTVAAAGDKVVLEAVLRAAEKGIIEPVLIGDEEKIAAFLRELGAEPGSFEIIGVDSKKKAADNAVERVARGEADFPMKGLLGTSLILRSFLDSRYGFKTDRLLSLVTLMELNKFGRKMVFLSDAGMNISPSLAEKADIIRNSVELARRAGLENPRVAPLAAVEKVNDNMPVTEEAAILSKMSDRGQLADCTVDGPLALDNAISKEAAEHKGIESPVAGRADILLVPNIEVGNVLYKALIYYGEVRAASVVMGAEVPAVVSSRADSAETKFNSIALAKLVAQTEVKN</sequence>